<feature type="compositionally biased region" description="Basic and acidic residues" evidence="1">
    <location>
        <begin position="1"/>
        <end position="11"/>
    </location>
</feature>
<dbReference type="EMBL" id="ML120331">
    <property type="protein sequence ID" value="RPA70505.1"/>
    <property type="molecule type" value="Genomic_DNA"/>
</dbReference>
<feature type="non-terminal residue" evidence="2">
    <location>
        <position position="345"/>
    </location>
</feature>
<evidence type="ECO:0000256" key="1">
    <source>
        <dbReference type="SAM" id="MobiDB-lite"/>
    </source>
</evidence>
<evidence type="ECO:0000313" key="2">
    <source>
        <dbReference type="EMBL" id="RPA70505.1"/>
    </source>
</evidence>
<dbReference type="AlphaFoldDB" id="A0A3N4H6B5"/>
<reference evidence="2 3" key="1">
    <citation type="journal article" date="2018" name="Nat. Ecol. Evol.">
        <title>Pezizomycetes genomes reveal the molecular basis of ectomycorrhizal truffle lifestyle.</title>
        <authorList>
            <person name="Murat C."/>
            <person name="Payen T."/>
            <person name="Noel B."/>
            <person name="Kuo A."/>
            <person name="Morin E."/>
            <person name="Chen J."/>
            <person name="Kohler A."/>
            <person name="Krizsan K."/>
            <person name="Balestrini R."/>
            <person name="Da Silva C."/>
            <person name="Montanini B."/>
            <person name="Hainaut M."/>
            <person name="Levati E."/>
            <person name="Barry K.W."/>
            <person name="Belfiori B."/>
            <person name="Cichocki N."/>
            <person name="Clum A."/>
            <person name="Dockter R.B."/>
            <person name="Fauchery L."/>
            <person name="Guy J."/>
            <person name="Iotti M."/>
            <person name="Le Tacon F."/>
            <person name="Lindquist E.A."/>
            <person name="Lipzen A."/>
            <person name="Malagnac F."/>
            <person name="Mello A."/>
            <person name="Molinier V."/>
            <person name="Miyauchi S."/>
            <person name="Poulain J."/>
            <person name="Riccioni C."/>
            <person name="Rubini A."/>
            <person name="Sitrit Y."/>
            <person name="Splivallo R."/>
            <person name="Traeger S."/>
            <person name="Wang M."/>
            <person name="Zifcakova L."/>
            <person name="Wipf D."/>
            <person name="Zambonelli A."/>
            <person name="Paolocci F."/>
            <person name="Nowrousian M."/>
            <person name="Ottonello S."/>
            <person name="Baldrian P."/>
            <person name="Spatafora J.W."/>
            <person name="Henrissat B."/>
            <person name="Nagy L.G."/>
            <person name="Aury J.M."/>
            <person name="Wincker P."/>
            <person name="Grigoriev I.V."/>
            <person name="Bonfante P."/>
            <person name="Martin F.M."/>
        </authorList>
    </citation>
    <scope>NUCLEOTIDE SEQUENCE [LARGE SCALE GENOMIC DNA]</scope>
    <source>
        <strain evidence="2 3">RN42</strain>
    </source>
</reference>
<feature type="compositionally biased region" description="Basic and acidic residues" evidence="1">
    <location>
        <begin position="283"/>
        <end position="297"/>
    </location>
</feature>
<keyword evidence="3" id="KW-1185">Reference proteome</keyword>
<feature type="region of interest" description="Disordered" evidence="1">
    <location>
        <begin position="1"/>
        <end position="34"/>
    </location>
</feature>
<dbReference type="OrthoDB" id="3359351at2759"/>
<protein>
    <recommendedName>
        <fullName evidence="4">Retrotransposon gag domain-containing protein</fullName>
    </recommendedName>
</protein>
<evidence type="ECO:0008006" key="4">
    <source>
        <dbReference type="Google" id="ProtNLM"/>
    </source>
</evidence>
<dbReference type="STRING" id="1160509.A0A3N4H6B5"/>
<gene>
    <name evidence="2" type="ORF">BJ508DRAFT_337139</name>
</gene>
<accession>A0A3N4H6B5</accession>
<evidence type="ECO:0000313" key="3">
    <source>
        <dbReference type="Proteomes" id="UP000275078"/>
    </source>
</evidence>
<organism evidence="2 3">
    <name type="scientific">Ascobolus immersus RN42</name>
    <dbReference type="NCBI Taxonomy" id="1160509"/>
    <lineage>
        <taxon>Eukaryota</taxon>
        <taxon>Fungi</taxon>
        <taxon>Dikarya</taxon>
        <taxon>Ascomycota</taxon>
        <taxon>Pezizomycotina</taxon>
        <taxon>Pezizomycetes</taxon>
        <taxon>Pezizales</taxon>
        <taxon>Ascobolaceae</taxon>
        <taxon>Ascobolus</taxon>
    </lineage>
</organism>
<name>A0A3N4H6B5_ASCIM</name>
<dbReference type="Proteomes" id="UP000275078">
    <property type="component" value="Unassembled WGS sequence"/>
</dbReference>
<proteinExistence type="predicted"/>
<sequence>MRSPEPHHSSESTESPKNARPFIPRFPMRNKPTRGRSGLMDFVDRNQNQSPIFGDLDGGLDEIPLESVHISDAGKKYYENLNRYTRKSTLKSSDIGTFDGTPSDLFGFVKSIEDTVDTSGVDERDIVAMLPRCLTGIASSWYNGLDHEDKKRMLRSVNIFIEALKEEYPAQTRVARKEALEFSYDPKEHSDIREYYYKKIELLRAAEPEITELDLIEEIYLGLEKNAAAIAQAVNVTSFLTLQEFKAELFFKATSIKHIVEFRKKLKKKPEEKSSRFTRRSSGRPDRTEKKTDEKKSGLKKVTRPSDLANGRPCQFCQKDHFDDKCDTEEAKKWMEKRKGRRGGK</sequence>
<feature type="region of interest" description="Disordered" evidence="1">
    <location>
        <begin position="271"/>
        <end position="320"/>
    </location>
</feature>